<evidence type="ECO:0000256" key="3">
    <source>
        <dbReference type="ARBA" id="ARBA00022448"/>
    </source>
</evidence>
<evidence type="ECO:0000256" key="7">
    <source>
        <dbReference type="ARBA" id="ARBA00022989"/>
    </source>
</evidence>
<proteinExistence type="inferred from homology"/>
<keyword evidence="4 9" id="KW-1003">Cell membrane</keyword>
<dbReference type="Gene3D" id="1.10.3720.10">
    <property type="entry name" value="MetI-like"/>
    <property type="match status" value="1"/>
</dbReference>
<dbReference type="AlphaFoldDB" id="A0A135L1W9"/>
<dbReference type="Proteomes" id="UP000070352">
    <property type="component" value="Unassembled WGS sequence"/>
</dbReference>
<dbReference type="GO" id="GO:0035435">
    <property type="term" value="P:phosphate ion transmembrane transport"/>
    <property type="evidence" value="ECO:0007669"/>
    <property type="project" value="InterPro"/>
</dbReference>
<evidence type="ECO:0000256" key="6">
    <source>
        <dbReference type="ARBA" id="ARBA00022692"/>
    </source>
</evidence>
<evidence type="ECO:0000256" key="4">
    <source>
        <dbReference type="ARBA" id="ARBA00022475"/>
    </source>
</evidence>
<keyword evidence="3" id="KW-0813">Transport</keyword>
<name>A0A135L1W9_9BACI</name>
<evidence type="ECO:0000256" key="8">
    <source>
        <dbReference type="ARBA" id="ARBA00023136"/>
    </source>
</evidence>
<feature type="transmembrane region" description="Helical" evidence="9">
    <location>
        <begin position="181"/>
        <end position="203"/>
    </location>
</feature>
<dbReference type="STRING" id="1413211.U473_01780"/>
<evidence type="ECO:0000256" key="2">
    <source>
        <dbReference type="ARBA" id="ARBA00007069"/>
    </source>
</evidence>
<feature type="domain" description="ABC transmembrane type-1" evidence="10">
    <location>
        <begin position="68"/>
        <end position="270"/>
    </location>
</feature>
<dbReference type="InterPro" id="IPR035906">
    <property type="entry name" value="MetI-like_sf"/>
</dbReference>
<gene>
    <name evidence="11" type="ORF">U473_01780</name>
</gene>
<feature type="transmembrane region" description="Helical" evidence="9">
    <location>
        <begin position="64"/>
        <end position="93"/>
    </location>
</feature>
<dbReference type="EMBL" id="LSKU01000001">
    <property type="protein sequence ID" value="KXG42897.1"/>
    <property type="molecule type" value="Genomic_DNA"/>
</dbReference>
<dbReference type="InterPro" id="IPR005672">
    <property type="entry name" value="Phosphate_PstA"/>
</dbReference>
<feature type="transmembrane region" description="Helical" evidence="9">
    <location>
        <begin position="12"/>
        <end position="39"/>
    </location>
</feature>
<comment type="caution">
    <text evidence="11">The sequence shown here is derived from an EMBL/GenBank/DDBJ whole genome shotgun (WGS) entry which is preliminary data.</text>
</comment>
<keyword evidence="12" id="KW-1185">Reference proteome</keyword>
<dbReference type="CDD" id="cd06261">
    <property type="entry name" value="TM_PBP2"/>
    <property type="match status" value="1"/>
</dbReference>
<dbReference type="NCBIfam" id="TIGR00974">
    <property type="entry name" value="3a0107s02c"/>
    <property type="match status" value="1"/>
</dbReference>
<dbReference type="PANTHER" id="PTHR42922:SF1">
    <property type="entry name" value="PHOSPHATE TRANSPORT SYSTEM PERMEASE PROTEIN PSTA"/>
    <property type="match status" value="1"/>
</dbReference>
<sequence>MMKSLKNRKIKSKIMVVLTVIATLTALIPLFSIFGYVIMKGLPALNLGFFINTPTPPGVEGGGIANAIIGTFTLILIASIIGIPVGLMSGIFLSEYGRNRLGKSISFLTDILIGVPSIVVGIVVYTLLVISMGGFTAIAGGVALAFIMIPAVTRTTEEMLKLIPSDIREAGLALGLPKWRVILFIVLPSAMRGIVTGIMLAVARVSGETAPLLFTAFGNIYFSRTLLEPMASIPVQVFNYAISPYADWKAQAWAGALVLILLILVLNVSARFLTRSRA</sequence>
<organism evidence="11 12">
    <name type="scientific">Tepidibacillus decaturensis</name>
    <dbReference type="NCBI Taxonomy" id="1413211"/>
    <lineage>
        <taxon>Bacteria</taxon>
        <taxon>Bacillati</taxon>
        <taxon>Bacillota</taxon>
        <taxon>Bacilli</taxon>
        <taxon>Bacillales</taxon>
        <taxon>Bacillaceae</taxon>
        <taxon>Tepidibacillus</taxon>
    </lineage>
</organism>
<keyword evidence="5" id="KW-0592">Phosphate transport</keyword>
<evidence type="ECO:0000313" key="12">
    <source>
        <dbReference type="Proteomes" id="UP000070352"/>
    </source>
</evidence>
<keyword evidence="7 9" id="KW-1133">Transmembrane helix</keyword>
<dbReference type="Pfam" id="PF00528">
    <property type="entry name" value="BPD_transp_1"/>
    <property type="match status" value="1"/>
</dbReference>
<dbReference type="GO" id="GO:0005886">
    <property type="term" value="C:plasma membrane"/>
    <property type="evidence" value="ECO:0007669"/>
    <property type="project" value="UniProtKB-SubCell"/>
</dbReference>
<evidence type="ECO:0000256" key="5">
    <source>
        <dbReference type="ARBA" id="ARBA00022592"/>
    </source>
</evidence>
<feature type="transmembrane region" description="Helical" evidence="9">
    <location>
        <begin position="105"/>
        <end position="128"/>
    </location>
</feature>
<dbReference type="InterPro" id="IPR051408">
    <property type="entry name" value="Phosphate_transprt_permease"/>
</dbReference>
<dbReference type="PROSITE" id="PS50928">
    <property type="entry name" value="ABC_TM1"/>
    <property type="match status" value="1"/>
</dbReference>
<accession>A0A135L1W9</accession>
<feature type="transmembrane region" description="Helical" evidence="9">
    <location>
        <begin position="252"/>
        <end position="273"/>
    </location>
</feature>
<dbReference type="GO" id="GO:0005315">
    <property type="term" value="F:phosphate transmembrane transporter activity"/>
    <property type="evidence" value="ECO:0007669"/>
    <property type="project" value="InterPro"/>
</dbReference>
<evidence type="ECO:0000256" key="1">
    <source>
        <dbReference type="ARBA" id="ARBA00004651"/>
    </source>
</evidence>
<protein>
    <recommendedName>
        <fullName evidence="9">Phosphate transport system permease protein PstA</fullName>
    </recommendedName>
</protein>
<dbReference type="InterPro" id="IPR000515">
    <property type="entry name" value="MetI-like"/>
</dbReference>
<dbReference type="PANTHER" id="PTHR42922">
    <property type="entry name" value="PHOSPHATE TRANSPORT SYSTEM PERMEASE PROTEIN PSTA"/>
    <property type="match status" value="1"/>
</dbReference>
<comment type="similarity">
    <text evidence="2 9">Belongs to the binding-protein-dependent transport system permease family. CysTW subfamily.</text>
</comment>
<comment type="subcellular location">
    <subcellularLocation>
        <location evidence="1 9">Cell membrane</location>
        <topology evidence="1 9">Multi-pass membrane protein</topology>
    </subcellularLocation>
</comment>
<reference evidence="11 12" key="1">
    <citation type="submission" date="2016-02" db="EMBL/GenBank/DDBJ databases">
        <title>Draft Genome for Tepidibacillus decaturensis nov. sp. Strain Z9, an Anaerobic, Moderately Thermophilic and Heterotrophic Bacterium from Deep Subsurface of the Illinois Basin, USA.</title>
        <authorList>
            <person name="Dong Y."/>
            <person name="Chang J.Y."/>
            <person name="Sanford R."/>
            <person name="Fouke B.W."/>
        </authorList>
    </citation>
    <scope>NUCLEOTIDE SEQUENCE [LARGE SCALE GENOMIC DNA]</scope>
    <source>
        <strain evidence="11 12">Z9</strain>
    </source>
</reference>
<feature type="transmembrane region" description="Helical" evidence="9">
    <location>
        <begin position="134"/>
        <end position="153"/>
    </location>
</feature>
<keyword evidence="8 9" id="KW-0472">Membrane</keyword>
<evidence type="ECO:0000259" key="10">
    <source>
        <dbReference type="PROSITE" id="PS50928"/>
    </source>
</evidence>
<evidence type="ECO:0000313" key="11">
    <source>
        <dbReference type="EMBL" id="KXG42897.1"/>
    </source>
</evidence>
<evidence type="ECO:0000256" key="9">
    <source>
        <dbReference type="RuleBase" id="RU363043"/>
    </source>
</evidence>
<dbReference type="SUPFAM" id="SSF161098">
    <property type="entry name" value="MetI-like"/>
    <property type="match status" value="1"/>
</dbReference>
<keyword evidence="6 9" id="KW-0812">Transmembrane</keyword>